<reference evidence="15" key="1">
    <citation type="submission" date="2016-07" db="EMBL/GenBank/DDBJ databases">
        <authorList>
            <person name="Florea S."/>
            <person name="Webb J.S."/>
            <person name="Jaromczyk J."/>
            <person name="Schardl C.L."/>
        </authorList>
    </citation>
    <scope>NUCLEOTIDE SEQUENCE [LARGE SCALE GENOMIC DNA]</scope>
    <source>
        <strain evidence="15">MV-1</strain>
    </source>
</reference>
<evidence type="ECO:0000256" key="13">
    <source>
        <dbReference type="SAM" id="Phobius"/>
    </source>
</evidence>
<proteinExistence type="inferred from homology"/>
<keyword evidence="15" id="KW-1185">Reference proteome</keyword>
<feature type="transmembrane region" description="Helical" evidence="13">
    <location>
        <begin position="46"/>
        <end position="67"/>
    </location>
</feature>
<evidence type="ECO:0000256" key="5">
    <source>
        <dbReference type="ARBA" id="ARBA00022448"/>
    </source>
</evidence>
<keyword evidence="8 13" id="KW-0812">Transmembrane</keyword>
<dbReference type="EMBL" id="MCGG01000002">
    <property type="protein sequence ID" value="OEJ69686.1"/>
    <property type="molecule type" value="Genomic_DNA"/>
</dbReference>
<gene>
    <name evidence="14" type="ORF">BEN30_02310</name>
</gene>
<evidence type="ECO:0000256" key="12">
    <source>
        <dbReference type="PIRNR" id="PIRNR002764"/>
    </source>
</evidence>
<evidence type="ECO:0000256" key="6">
    <source>
        <dbReference type="ARBA" id="ARBA00022475"/>
    </source>
</evidence>
<keyword evidence="7 12" id="KW-0997">Cell inner membrane</keyword>
<dbReference type="RefSeq" id="WP_069956402.1">
    <property type="nucleotide sequence ID" value="NZ_MCGG01000002.1"/>
</dbReference>
<dbReference type="GO" id="GO:0015232">
    <property type="term" value="F:heme transmembrane transporter activity"/>
    <property type="evidence" value="ECO:0007669"/>
    <property type="project" value="InterPro"/>
</dbReference>
<dbReference type="InterPro" id="IPR003544">
    <property type="entry name" value="Cyt_c_biogenesis_CcmB"/>
</dbReference>
<organism evidence="14 15">
    <name type="scientific">Magnetovibrio blakemorei</name>
    <dbReference type="NCBI Taxonomy" id="28181"/>
    <lineage>
        <taxon>Bacteria</taxon>
        <taxon>Pseudomonadati</taxon>
        <taxon>Pseudomonadota</taxon>
        <taxon>Alphaproteobacteria</taxon>
        <taxon>Rhodospirillales</taxon>
        <taxon>Magnetovibrionaceae</taxon>
        <taxon>Magnetovibrio</taxon>
    </lineage>
</organism>
<dbReference type="OrthoDB" id="9812915at2"/>
<evidence type="ECO:0000256" key="3">
    <source>
        <dbReference type="ARBA" id="ARBA00010544"/>
    </source>
</evidence>
<feature type="transmembrane region" description="Helical" evidence="13">
    <location>
        <begin position="99"/>
        <end position="120"/>
    </location>
</feature>
<dbReference type="PRINTS" id="PR01414">
    <property type="entry name" value="CCMBBIOGNSIS"/>
</dbReference>
<feature type="transmembrane region" description="Helical" evidence="13">
    <location>
        <begin position="160"/>
        <end position="181"/>
    </location>
</feature>
<keyword evidence="6 12" id="KW-1003">Cell membrane</keyword>
<name>A0A1E5QC66_9PROT</name>
<evidence type="ECO:0000256" key="10">
    <source>
        <dbReference type="ARBA" id="ARBA00022989"/>
    </source>
</evidence>
<dbReference type="NCBIfam" id="TIGR01190">
    <property type="entry name" value="ccmB"/>
    <property type="match status" value="1"/>
</dbReference>
<accession>A0A1E5QC66</accession>
<evidence type="ECO:0000256" key="7">
    <source>
        <dbReference type="ARBA" id="ARBA00022519"/>
    </source>
</evidence>
<evidence type="ECO:0000313" key="14">
    <source>
        <dbReference type="EMBL" id="OEJ69686.1"/>
    </source>
</evidence>
<dbReference type="GO" id="GO:0005886">
    <property type="term" value="C:plasma membrane"/>
    <property type="evidence" value="ECO:0007669"/>
    <property type="project" value="UniProtKB-SubCell"/>
</dbReference>
<dbReference type="STRING" id="28181.BEN30_02310"/>
<keyword evidence="9 12" id="KW-0201">Cytochrome c-type biogenesis</keyword>
<dbReference type="Proteomes" id="UP000095347">
    <property type="component" value="Unassembled WGS sequence"/>
</dbReference>
<evidence type="ECO:0000256" key="2">
    <source>
        <dbReference type="ARBA" id="ARBA00004429"/>
    </source>
</evidence>
<evidence type="ECO:0000256" key="9">
    <source>
        <dbReference type="ARBA" id="ARBA00022748"/>
    </source>
</evidence>
<dbReference type="PANTHER" id="PTHR30070">
    <property type="entry name" value="HEME EXPORTER PROTEIN B"/>
    <property type="match status" value="1"/>
</dbReference>
<dbReference type="InterPro" id="IPR026031">
    <property type="entry name" value="Cyt_c_CcmB_bac"/>
</dbReference>
<feature type="transmembrane region" description="Helical" evidence="13">
    <location>
        <begin position="126"/>
        <end position="153"/>
    </location>
</feature>
<dbReference type="PIRSF" id="PIRSF002764">
    <property type="entry name" value="CcmB"/>
    <property type="match status" value="1"/>
</dbReference>
<evidence type="ECO:0000256" key="1">
    <source>
        <dbReference type="ARBA" id="ARBA00002442"/>
    </source>
</evidence>
<dbReference type="GO" id="GO:1903607">
    <property type="term" value="P:cytochrome c biosynthetic process"/>
    <property type="evidence" value="ECO:0007669"/>
    <property type="project" value="TreeGrafter"/>
</dbReference>
<comment type="function">
    <text evidence="1 12">Required for the export of heme to the periplasm for the biogenesis of c-type cytochromes.</text>
</comment>
<evidence type="ECO:0000313" key="15">
    <source>
        <dbReference type="Proteomes" id="UP000095347"/>
    </source>
</evidence>
<keyword evidence="11 12" id="KW-0472">Membrane</keyword>
<evidence type="ECO:0000256" key="11">
    <source>
        <dbReference type="ARBA" id="ARBA00023136"/>
    </source>
</evidence>
<protein>
    <recommendedName>
        <fullName evidence="4 12">Heme exporter protein B</fullName>
    </recommendedName>
</protein>
<dbReference type="AlphaFoldDB" id="A0A1E5QC66"/>
<evidence type="ECO:0000256" key="8">
    <source>
        <dbReference type="ARBA" id="ARBA00022692"/>
    </source>
</evidence>
<comment type="subcellular location">
    <subcellularLocation>
        <location evidence="2">Cell inner membrane</location>
        <topology evidence="2">Multi-pass membrane protein</topology>
    </subcellularLocation>
</comment>
<dbReference type="Pfam" id="PF03379">
    <property type="entry name" value="CcmB"/>
    <property type="match status" value="1"/>
</dbReference>
<keyword evidence="5 12" id="KW-0813">Transport</keyword>
<dbReference type="GO" id="GO:0017004">
    <property type="term" value="P:cytochrome complex assembly"/>
    <property type="evidence" value="ECO:0007669"/>
    <property type="project" value="UniProtKB-KW"/>
</dbReference>
<dbReference type="PANTHER" id="PTHR30070:SF1">
    <property type="entry name" value="CYTOCHROME C BIOGENESIS B-RELATED"/>
    <property type="match status" value="1"/>
</dbReference>
<feature type="transmembrane region" description="Helical" evidence="13">
    <location>
        <begin position="21"/>
        <end position="40"/>
    </location>
</feature>
<comment type="similarity">
    <text evidence="3 12">Belongs to the CcmB/CycW/HelB family.</text>
</comment>
<evidence type="ECO:0000256" key="4">
    <source>
        <dbReference type="ARBA" id="ARBA00016452"/>
    </source>
</evidence>
<keyword evidence="10 13" id="KW-1133">Transmembrane helix</keyword>
<comment type="caution">
    <text evidence="14">The sequence shown here is derived from an EMBL/GenBank/DDBJ whole genome shotgun (WGS) entry which is preliminary data.</text>
</comment>
<feature type="transmembrane region" description="Helical" evidence="13">
    <location>
        <begin position="193"/>
        <end position="216"/>
    </location>
</feature>
<sequence>MGKFIELVKRDLALAFRQGMDSLMVVAFFIIAVVLFPFGVGPEPSTLAKIAGGTIWVAALLSSMLSLERLFQTDHDDGSLELLALAPVPLEITVLAKVVAHWLTTGLPLIVTAPLLAVLMQLPSEGFLVLIAALLLGTPTLSLIGAVGAALILGSRRGGVLLSLLVLPLYIPILIFGVSAVDAAIFDQSVRPHLVFLAALLVGALALTPWAAAAGLRQALE</sequence>